<feature type="non-terminal residue" evidence="1">
    <location>
        <position position="29"/>
    </location>
</feature>
<protein>
    <submittedName>
        <fullName evidence="1">Uncharacterized protein</fullName>
    </submittedName>
</protein>
<evidence type="ECO:0000313" key="1">
    <source>
        <dbReference type="EMBL" id="SVA13927.1"/>
    </source>
</evidence>
<accession>A0A381TGM5</accession>
<name>A0A381TGM5_9ZZZZ</name>
<dbReference type="EMBL" id="UINC01004383">
    <property type="protein sequence ID" value="SVA13927.1"/>
    <property type="molecule type" value="Genomic_DNA"/>
</dbReference>
<organism evidence="1">
    <name type="scientific">marine metagenome</name>
    <dbReference type="NCBI Taxonomy" id="408172"/>
    <lineage>
        <taxon>unclassified sequences</taxon>
        <taxon>metagenomes</taxon>
        <taxon>ecological metagenomes</taxon>
    </lineage>
</organism>
<dbReference type="AlphaFoldDB" id="A0A381TGM5"/>
<reference evidence="1" key="1">
    <citation type="submission" date="2018-05" db="EMBL/GenBank/DDBJ databases">
        <authorList>
            <person name="Lanie J.A."/>
            <person name="Ng W.-L."/>
            <person name="Kazmierczak K.M."/>
            <person name="Andrzejewski T.M."/>
            <person name="Davidsen T.M."/>
            <person name="Wayne K.J."/>
            <person name="Tettelin H."/>
            <person name="Glass J.I."/>
            <person name="Rusch D."/>
            <person name="Podicherti R."/>
            <person name="Tsui H.-C.T."/>
            <person name="Winkler M.E."/>
        </authorList>
    </citation>
    <scope>NUCLEOTIDE SEQUENCE</scope>
</reference>
<proteinExistence type="predicted"/>
<gene>
    <name evidence="1" type="ORF">METZ01_LOCUS66781</name>
</gene>
<sequence>MLEEKEIERVLFSYAAYCDTKNWSFLDKI</sequence>